<organism evidence="2 3">
    <name type="scientific">Emericella nidulans (strain FGSC A4 / ATCC 38163 / CBS 112.46 / NRRL 194 / M139)</name>
    <name type="common">Aspergillus nidulans</name>
    <dbReference type="NCBI Taxonomy" id="227321"/>
    <lineage>
        <taxon>Eukaryota</taxon>
        <taxon>Fungi</taxon>
        <taxon>Dikarya</taxon>
        <taxon>Ascomycota</taxon>
        <taxon>Pezizomycotina</taxon>
        <taxon>Eurotiomycetes</taxon>
        <taxon>Eurotiomycetidae</taxon>
        <taxon>Eurotiales</taxon>
        <taxon>Aspergillaceae</taxon>
        <taxon>Aspergillus</taxon>
        <taxon>Aspergillus subgen. Nidulantes</taxon>
    </lineage>
</organism>
<feature type="region of interest" description="Disordered" evidence="1">
    <location>
        <begin position="1"/>
        <end position="42"/>
    </location>
</feature>
<evidence type="ECO:0000256" key="1">
    <source>
        <dbReference type="SAM" id="MobiDB-lite"/>
    </source>
</evidence>
<accession>Q5BBC9</accession>
<protein>
    <submittedName>
        <fullName evidence="2">Uncharacterized protein</fullName>
    </submittedName>
</protein>
<feature type="region of interest" description="Disordered" evidence="1">
    <location>
        <begin position="220"/>
        <end position="312"/>
    </location>
</feature>
<dbReference type="AlphaFoldDB" id="Q5BBC9"/>
<dbReference type="EMBL" id="BN001307">
    <property type="protein sequence ID" value="CBF86276.1"/>
    <property type="molecule type" value="Genomic_DNA"/>
</dbReference>
<name>Q5BBC9_EMENI</name>
<accession>C8VM85</accession>
<evidence type="ECO:0000313" key="3">
    <source>
        <dbReference type="Proteomes" id="UP000000560"/>
    </source>
</evidence>
<dbReference type="OrthoDB" id="4524386at2759"/>
<dbReference type="KEGG" id="ani:ANIA_02151"/>
<feature type="region of interest" description="Disordered" evidence="1">
    <location>
        <begin position="64"/>
        <end position="86"/>
    </location>
</feature>
<feature type="compositionally biased region" description="Basic residues" evidence="1">
    <location>
        <begin position="455"/>
        <end position="467"/>
    </location>
</feature>
<gene>
    <name evidence="2" type="ORF">ANIA_02151</name>
</gene>
<dbReference type="InParanoid" id="Q5BBC9"/>
<dbReference type="eggNOG" id="ENOG502RR01">
    <property type="taxonomic scope" value="Eukaryota"/>
</dbReference>
<sequence>MVVLRRLFHAEKTPPTPVPGDRESQTQSFRGRPPSSMTSALSENEHFQNIERQFEVLHDQLKERPLSPASQAPPSRPSSRLTNRNPRHVDLLDALFSSHRYRMQSASTLSPITPFNEDVAERNMVPFLRQRNGLKRRSYTRIISALYQEDVADRNMAQNALFPAARRLTKSQSYQMDDRGQRDGARGRARSRSRESQLVNSISQEALYSVPKSVRDQVAAHSNNSDTSGEGLRTQRSAPALSEQTPTSEDGISQKLGVLPAHKQGESWTNRPLPDSPTLPITPVNRGQQESSTSPRLPGNGRPPMVPRSGSKKNILDLSINTELAARGRPKKIAHKAIQPPTPNNHDATKNPSIAEIMNSPLPVATPTPSPLPSSNQKVAEIMEMFRKAYTSTQALTPHPTFETLQDAIIREINSHEAFQRVPVPEQGAPFTPSPSQDSFESATPPKPIALKEGQRRRRKGSFIKPRRNSEARKSISTSDPSNASRRDLNVPSRRRHTDAPPPSPGFFETLIPQHPNSPEEPVTYMDLLLHSKNSTETNGKGISTLSTSGANHSSFNTKPSVLCMRAQTSPTSDSPTGFHDSDSDSDIIHLPSVSSIPQVKVHGVENDVADTTESTTSRKAYRLVNWPKRQAAVQVRAVRSGRIVQRVGSR</sequence>
<reference evidence="3" key="2">
    <citation type="journal article" date="2009" name="Fungal Genet. Biol.">
        <title>The 2008 update of the Aspergillus nidulans genome annotation: a community effort.</title>
        <authorList>
            <person name="Wortman J.R."/>
            <person name="Gilsenan J.M."/>
            <person name="Joardar V."/>
            <person name="Deegan J."/>
            <person name="Clutterbuck J."/>
            <person name="Andersen M.R."/>
            <person name="Archer D."/>
            <person name="Bencina M."/>
            <person name="Braus G."/>
            <person name="Coutinho P."/>
            <person name="von Dohren H."/>
            <person name="Doonan J."/>
            <person name="Driessen A.J."/>
            <person name="Durek P."/>
            <person name="Espeso E."/>
            <person name="Fekete E."/>
            <person name="Flipphi M."/>
            <person name="Estrada C.G."/>
            <person name="Geysens S."/>
            <person name="Goldman G."/>
            <person name="de Groot P.W."/>
            <person name="Hansen K."/>
            <person name="Harris S.D."/>
            <person name="Heinekamp T."/>
            <person name="Helmstaedt K."/>
            <person name="Henrissat B."/>
            <person name="Hofmann G."/>
            <person name="Homan T."/>
            <person name="Horio T."/>
            <person name="Horiuchi H."/>
            <person name="James S."/>
            <person name="Jones M."/>
            <person name="Karaffa L."/>
            <person name="Karanyi Z."/>
            <person name="Kato M."/>
            <person name="Keller N."/>
            <person name="Kelly D.E."/>
            <person name="Kiel J.A."/>
            <person name="Kim J.M."/>
            <person name="van der Klei I.J."/>
            <person name="Klis F.M."/>
            <person name="Kovalchuk A."/>
            <person name="Krasevec N."/>
            <person name="Kubicek C.P."/>
            <person name="Liu B."/>
            <person name="Maccabe A."/>
            <person name="Meyer V."/>
            <person name="Mirabito P."/>
            <person name="Miskei M."/>
            <person name="Mos M."/>
            <person name="Mullins J."/>
            <person name="Nelson D.R."/>
            <person name="Nielsen J."/>
            <person name="Oakley B.R."/>
            <person name="Osmani S.A."/>
            <person name="Pakula T."/>
            <person name="Paszewski A."/>
            <person name="Paulsen I."/>
            <person name="Pilsyk S."/>
            <person name="Pocsi I."/>
            <person name="Punt P.J."/>
            <person name="Ram A.F."/>
            <person name="Ren Q."/>
            <person name="Robellet X."/>
            <person name="Robson G."/>
            <person name="Seiboth B."/>
            <person name="van Solingen P."/>
            <person name="Specht T."/>
            <person name="Sun J."/>
            <person name="Taheri-Talesh N."/>
            <person name="Takeshita N."/>
            <person name="Ussery D."/>
            <person name="vanKuyk P.A."/>
            <person name="Visser H."/>
            <person name="van de Vondervoort P.J."/>
            <person name="de Vries R.P."/>
            <person name="Walton J."/>
            <person name="Xiang X."/>
            <person name="Xiong Y."/>
            <person name="Zeng A.P."/>
            <person name="Brandt B.W."/>
            <person name="Cornell M.J."/>
            <person name="van den Hondel C.A."/>
            <person name="Visser J."/>
            <person name="Oliver S.G."/>
            <person name="Turner G."/>
        </authorList>
    </citation>
    <scope>GENOME REANNOTATION</scope>
    <source>
        <strain evidence="3">FGSC A4 / ATCC 38163 / CBS 112.46 / NRRL 194 / M139</strain>
    </source>
</reference>
<feature type="compositionally biased region" description="Basic and acidic residues" evidence="1">
    <location>
        <begin position="176"/>
        <end position="186"/>
    </location>
</feature>
<dbReference type="RefSeq" id="XP_659755.1">
    <property type="nucleotide sequence ID" value="XM_654663.1"/>
</dbReference>
<feature type="compositionally biased region" description="Polar residues" evidence="1">
    <location>
        <begin position="285"/>
        <end position="295"/>
    </location>
</feature>
<feature type="compositionally biased region" description="Polar residues" evidence="1">
    <location>
        <begin position="475"/>
        <end position="484"/>
    </location>
</feature>
<proteinExistence type="predicted"/>
<keyword evidence="3" id="KW-1185">Reference proteome</keyword>
<feature type="compositionally biased region" description="Polar residues" evidence="1">
    <location>
        <begin position="25"/>
        <end position="42"/>
    </location>
</feature>
<feature type="compositionally biased region" description="Polar residues" evidence="1">
    <location>
        <begin position="220"/>
        <end position="251"/>
    </location>
</feature>
<feature type="region of interest" description="Disordered" evidence="1">
    <location>
        <begin position="168"/>
        <end position="204"/>
    </location>
</feature>
<dbReference type="HOGENOM" id="CLU_426175_0_0_1"/>
<dbReference type="GeneID" id="2875477"/>
<dbReference type="Proteomes" id="UP000000560">
    <property type="component" value="Chromosome VII"/>
</dbReference>
<feature type="compositionally biased region" description="Low complexity" evidence="1">
    <location>
        <begin position="66"/>
        <end position="81"/>
    </location>
</feature>
<feature type="region of interest" description="Disordered" evidence="1">
    <location>
        <begin position="425"/>
        <end position="520"/>
    </location>
</feature>
<dbReference type="VEuPathDB" id="FungiDB:AN2151"/>
<reference evidence="3" key="1">
    <citation type="journal article" date="2005" name="Nature">
        <title>Sequencing of Aspergillus nidulans and comparative analysis with A. fumigatus and A. oryzae.</title>
        <authorList>
            <person name="Galagan J.E."/>
            <person name="Calvo S.E."/>
            <person name="Cuomo C."/>
            <person name="Ma L.J."/>
            <person name="Wortman J.R."/>
            <person name="Batzoglou S."/>
            <person name="Lee S.I."/>
            <person name="Basturkmen M."/>
            <person name="Spevak C.C."/>
            <person name="Clutterbuck J."/>
            <person name="Kapitonov V."/>
            <person name="Jurka J."/>
            <person name="Scazzocchio C."/>
            <person name="Farman M."/>
            <person name="Butler J."/>
            <person name="Purcell S."/>
            <person name="Harris S."/>
            <person name="Braus G.H."/>
            <person name="Draht O."/>
            <person name="Busch S."/>
            <person name="D'Enfert C."/>
            <person name="Bouchier C."/>
            <person name="Goldman G.H."/>
            <person name="Bell-Pedersen D."/>
            <person name="Griffiths-Jones S."/>
            <person name="Doonan J.H."/>
            <person name="Yu J."/>
            <person name="Vienken K."/>
            <person name="Pain A."/>
            <person name="Freitag M."/>
            <person name="Selker E.U."/>
            <person name="Archer D.B."/>
            <person name="Penalva M.A."/>
            <person name="Oakley B.R."/>
            <person name="Momany M."/>
            <person name="Tanaka T."/>
            <person name="Kumagai T."/>
            <person name="Asai K."/>
            <person name="Machida M."/>
            <person name="Nierman W.C."/>
            <person name="Denning D.W."/>
            <person name="Caddick M."/>
            <person name="Hynes M."/>
            <person name="Paoletti M."/>
            <person name="Fischer R."/>
            <person name="Miller B."/>
            <person name="Dyer P."/>
            <person name="Sachs M.S."/>
            <person name="Osmani S.A."/>
            <person name="Birren B.W."/>
        </authorList>
    </citation>
    <scope>NUCLEOTIDE SEQUENCE [LARGE SCALE GENOMIC DNA]</scope>
    <source>
        <strain evidence="3">FGSC A4 / ATCC 38163 / CBS 112.46 / NRRL 194 / M139</strain>
    </source>
</reference>
<evidence type="ECO:0000313" key="2">
    <source>
        <dbReference type="EMBL" id="CBF86276.1"/>
    </source>
</evidence>
<dbReference type="OMA" id="SHRYHIQ"/>